<keyword evidence="17" id="KW-0325">Glycoprotein</keyword>
<reference evidence="26" key="2">
    <citation type="journal article" date="2023" name="BMC Genomics">
        <title>Pest status, molecular evolution, and epigenetic factors derived from the genome assembly of Frankliniella fusca, a thysanopteran phytovirus vector.</title>
        <authorList>
            <person name="Catto M.A."/>
            <person name="Labadie P.E."/>
            <person name="Jacobson A.L."/>
            <person name="Kennedy G.G."/>
            <person name="Srinivasan R."/>
            <person name="Hunt B.G."/>
        </authorList>
    </citation>
    <scope>NUCLEOTIDE SEQUENCE</scope>
    <source>
        <strain evidence="26">PL_HMW_Pooled</strain>
    </source>
</reference>
<evidence type="ECO:0000256" key="2">
    <source>
        <dbReference type="ARBA" id="ARBA00004609"/>
    </source>
</evidence>
<dbReference type="FunFam" id="2.60.40.1730:FF:000012">
    <property type="entry name" value="Aminopeptidase N"/>
    <property type="match status" value="1"/>
</dbReference>
<keyword evidence="11" id="KW-0378">Hydrolase</keyword>
<dbReference type="FunFam" id="1.10.390.10:FF:000013">
    <property type="entry name" value="Aminopeptidase N"/>
    <property type="match status" value="1"/>
</dbReference>
<keyword evidence="9 20" id="KW-0479">Metal-binding</keyword>
<dbReference type="Gene3D" id="1.25.50.20">
    <property type="match status" value="1"/>
</dbReference>
<dbReference type="FunFam" id="2.60.40.1910:FF:000008">
    <property type="entry name" value="Aminopeptidase"/>
    <property type="match status" value="1"/>
</dbReference>
<feature type="active site" description="Proton acceptor" evidence="19">
    <location>
        <position position="437"/>
    </location>
</feature>
<feature type="binding site" evidence="20">
    <location>
        <position position="436"/>
    </location>
    <ligand>
        <name>Zn(2+)</name>
        <dbReference type="ChEBI" id="CHEBI:29105"/>
        <note>catalytic</note>
    </ligand>
</feature>
<dbReference type="AlphaFoldDB" id="A0AAE1HX31"/>
<keyword evidence="14 22" id="KW-1133">Transmembrane helix</keyword>
<keyword evidence="4 26" id="KW-0031">Aminopeptidase</keyword>
<gene>
    <name evidence="26" type="ORF">KUF71_017797</name>
</gene>
<feature type="domain" description="ERAP1-like C-terminal" evidence="24">
    <location>
        <begin position="674"/>
        <end position="978"/>
    </location>
</feature>
<keyword evidence="15" id="KW-0482">Metalloprotease</keyword>
<evidence type="ECO:0000256" key="11">
    <source>
        <dbReference type="ARBA" id="ARBA00022801"/>
    </source>
</evidence>
<evidence type="ECO:0000259" key="25">
    <source>
        <dbReference type="Pfam" id="PF17900"/>
    </source>
</evidence>
<dbReference type="GO" id="GO:0005886">
    <property type="term" value="C:plasma membrane"/>
    <property type="evidence" value="ECO:0007669"/>
    <property type="project" value="UniProtKB-SubCell"/>
</dbReference>
<evidence type="ECO:0000256" key="4">
    <source>
        <dbReference type="ARBA" id="ARBA00022438"/>
    </source>
</evidence>
<dbReference type="InterPro" id="IPR001930">
    <property type="entry name" value="Peptidase_M1"/>
</dbReference>
<evidence type="ECO:0000256" key="17">
    <source>
        <dbReference type="ARBA" id="ARBA00023180"/>
    </source>
</evidence>
<evidence type="ECO:0000256" key="19">
    <source>
        <dbReference type="PIRSR" id="PIRSR634016-1"/>
    </source>
</evidence>
<dbReference type="GO" id="GO:0098552">
    <property type="term" value="C:side of membrane"/>
    <property type="evidence" value="ECO:0007669"/>
    <property type="project" value="UniProtKB-KW"/>
</dbReference>
<evidence type="ECO:0000256" key="10">
    <source>
        <dbReference type="ARBA" id="ARBA00022729"/>
    </source>
</evidence>
<dbReference type="SUPFAM" id="SSF55486">
    <property type="entry name" value="Metalloproteases ('zincins'), catalytic domain"/>
    <property type="match status" value="1"/>
</dbReference>
<organism evidence="26 27">
    <name type="scientific">Frankliniella fusca</name>
    <dbReference type="NCBI Taxonomy" id="407009"/>
    <lineage>
        <taxon>Eukaryota</taxon>
        <taxon>Metazoa</taxon>
        <taxon>Ecdysozoa</taxon>
        <taxon>Arthropoda</taxon>
        <taxon>Hexapoda</taxon>
        <taxon>Insecta</taxon>
        <taxon>Pterygota</taxon>
        <taxon>Neoptera</taxon>
        <taxon>Paraneoptera</taxon>
        <taxon>Thysanoptera</taxon>
        <taxon>Terebrantia</taxon>
        <taxon>Thripoidea</taxon>
        <taxon>Thripidae</taxon>
        <taxon>Frankliniella</taxon>
    </lineage>
</organism>
<keyword evidence="18" id="KW-0449">Lipoprotein</keyword>
<evidence type="ECO:0000259" key="24">
    <source>
        <dbReference type="Pfam" id="PF11838"/>
    </source>
</evidence>
<feature type="binding site" evidence="20">
    <location>
        <position position="440"/>
    </location>
    <ligand>
        <name>Zn(2+)</name>
        <dbReference type="ChEBI" id="CHEBI:29105"/>
        <note>catalytic</note>
    </ligand>
</feature>
<comment type="subcellular location">
    <subcellularLocation>
        <location evidence="2">Cell membrane</location>
        <topology evidence="2">Lipid-anchor</topology>
        <topology evidence="2">GPI-anchor</topology>
    </subcellularLocation>
    <subcellularLocation>
        <location evidence="1">Membrane</location>
        <topology evidence="1">Single-pass type II membrane protein</topology>
    </subcellularLocation>
</comment>
<keyword evidence="7" id="KW-0645">Protease</keyword>
<keyword evidence="27" id="KW-1185">Reference proteome</keyword>
<evidence type="ECO:0000256" key="21">
    <source>
        <dbReference type="PIRSR" id="PIRSR634016-4"/>
    </source>
</evidence>
<evidence type="ECO:0000256" key="13">
    <source>
        <dbReference type="ARBA" id="ARBA00022968"/>
    </source>
</evidence>
<keyword evidence="6" id="KW-0336">GPI-anchor</keyword>
<dbReference type="Gene3D" id="2.60.40.1730">
    <property type="entry name" value="tricorn interacting facor f3 domain"/>
    <property type="match status" value="1"/>
</dbReference>
<dbReference type="GO" id="GO:0008270">
    <property type="term" value="F:zinc ion binding"/>
    <property type="evidence" value="ECO:0007669"/>
    <property type="project" value="InterPro"/>
</dbReference>
<keyword evidence="5" id="KW-1003">Cell membrane</keyword>
<protein>
    <submittedName>
        <fullName evidence="26">Aminopeptidase N</fullName>
    </submittedName>
</protein>
<feature type="domain" description="Peptidase M1 membrane alanine aminopeptidase" evidence="23">
    <location>
        <begin position="370"/>
        <end position="569"/>
    </location>
</feature>
<feature type="transmembrane region" description="Helical" evidence="22">
    <location>
        <begin position="58"/>
        <end position="78"/>
    </location>
</feature>
<keyword evidence="16 22" id="KW-0472">Membrane</keyword>
<dbReference type="InterPro" id="IPR050344">
    <property type="entry name" value="Peptidase_M1_aminopeptidases"/>
</dbReference>
<name>A0AAE1HX31_9NEOP</name>
<keyword evidence="10" id="KW-0732">Signal</keyword>
<evidence type="ECO:0000256" key="3">
    <source>
        <dbReference type="ARBA" id="ARBA00010136"/>
    </source>
</evidence>
<evidence type="ECO:0000256" key="1">
    <source>
        <dbReference type="ARBA" id="ARBA00004606"/>
    </source>
</evidence>
<dbReference type="Gene3D" id="2.60.40.1910">
    <property type="match status" value="1"/>
</dbReference>
<reference evidence="26" key="1">
    <citation type="submission" date="2021-07" db="EMBL/GenBank/DDBJ databases">
        <authorList>
            <person name="Catto M.A."/>
            <person name="Jacobson A."/>
            <person name="Kennedy G."/>
            <person name="Labadie P."/>
            <person name="Hunt B.G."/>
            <person name="Srinivasan R."/>
        </authorList>
    </citation>
    <scope>NUCLEOTIDE SEQUENCE</scope>
    <source>
        <strain evidence="26">PL_HMW_Pooled</strain>
        <tissue evidence="26">Head</tissue>
    </source>
</reference>
<evidence type="ECO:0000256" key="16">
    <source>
        <dbReference type="ARBA" id="ARBA00023136"/>
    </source>
</evidence>
<evidence type="ECO:0000256" key="14">
    <source>
        <dbReference type="ARBA" id="ARBA00022989"/>
    </source>
</evidence>
<dbReference type="Pfam" id="PF17900">
    <property type="entry name" value="Peptidase_M1_N"/>
    <property type="match status" value="1"/>
</dbReference>
<dbReference type="GO" id="GO:0005737">
    <property type="term" value="C:cytoplasm"/>
    <property type="evidence" value="ECO:0007669"/>
    <property type="project" value="TreeGrafter"/>
</dbReference>
<keyword evidence="12 20" id="KW-0862">Zinc</keyword>
<dbReference type="PRINTS" id="PR00756">
    <property type="entry name" value="ALADIPTASE"/>
</dbReference>
<keyword evidence="13" id="KW-0735">Signal-anchor</keyword>
<evidence type="ECO:0000256" key="6">
    <source>
        <dbReference type="ARBA" id="ARBA00022622"/>
    </source>
</evidence>
<feature type="site" description="Transition state stabilizer" evidence="21">
    <location>
        <position position="522"/>
    </location>
</feature>
<comment type="caution">
    <text evidence="26">The sequence shown here is derived from an EMBL/GenBank/DDBJ whole genome shotgun (WGS) entry which is preliminary data.</text>
</comment>
<evidence type="ECO:0000256" key="15">
    <source>
        <dbReference type="ARBA" id="ARBA00023049"/>
    </source>
</evidence>
<dbReference type="InterPro" id="IPR014782">
    <property type="entry name" value="Peptidase_M1_dom"/>
</dbReference>
<dbReference type="SUPFAM" id="SSF63737">
    <property type="entry name" value="Leukotriene A4 hydrolase N-terminal domain"/>
    <property type="match status" value="1"/>
</dbReference>
<dbReference type="GO" id="GO:0043171">
    <property type="term" value="P:peptide catabolic process"/>
    <property type="evidence" value="ECO:0007669"/>
    <property type="project" value="TreeGrafter"/>
</dbReference>
<dbReference type="InterPro" id="IPR027268">
    <property type="entry name" value="Peptidase_M4/M1_CTD_sf"/>
</dbReference>
<dbReference type="PANTHER" id="PTHR11533:SF290">
    <property type="entry name" value="AMINOPEPTIDASE"/>
    <property type="match status" value="1"/>
</dbReference>
<dbReference type="CDD" id="cd09601">
    <property type="entry name" value="M1_APN-Q_like"/>
    <property type="match status" value="1"/>
</dbReference>
<evidence type="ECO:0000256" key="5">
    <source>
        <dbReference type="ARBA" id="ARBA00022475"/>
    </source>
</evidence>
<dbReference type="PANTHER" id="PTHR11533">
    <property type="entry name" value="PROTEASE M1 ZINC METALLOPROTEASE"/>
    <property type="match status" value="1"/>
</dbReference>
<proteinExistence type="inferred from homology"/>
<dbReference type="GO" id="GO:0006508">
    <property type="term" value="P:proteolysis"/>
    <property type="evidence" value="ECO:0007669"/>
    <property type="project" value="UniProtKB-KW"/>
</dbReference>
<dbReference type="InterPro" id="IPR045357">
    <property type="entry name" value="Aminopeptidase_N-like_N"/>
</dbReference>
<dbReference type="GO" id="GO:0005615">
    <property type="term" value="C:extracellular space"/>
    <property type="evidence" value="ECO:0007669"/>
    <property type="project" value="TreeGrafter"/>
</dbReference>
<feature type="binding site" evidence="20">
    <location>
        <position position="459"/>
    </location>
    <ligand>
        <name>Zn(2+)</name>
        <dbReference type="ChEBI" id="CHEBI:29105"/>
        <note>catalytic</note>
    </ligand>
</feature>
<dbReference type="Pfam" id="PF01433">
    <property type="entry name" value="Peptidase_M1"/>
    <property type="match status" value="1"/>
</dbReference>
<dbReference type="GO" id="GO:0070006">
    <property type="term" value="F:metalloaminopeptidase activity"/>
    <property type="evidence" value="ECO:0007669"/>
    <property type="project" value="TreeGrafter"/>
</dbReference>
<evidence type="ECO:0000256" key="22">
    <source>
        <dbReference type="SAM" id="Phobius"/>
    </source>
</evidence>
<dbReference type="Gene3D" id="1.10.390.10">
    <property type="entry name" value="Neutral Protease Domain 2"/>
    <property type="match status" value="1"/>
</dbReference>
<sequence>MNVTDYRNDSQYRCDLVVFFLGLHRLRRDYTYNCENRIMGVVSGGPLVVSKSSMSMPALLLLLAVAVAVAAPALAVPLPRESSPAPRSPLDLLDDRTRVLAPDMADPLPPARIRSSKRASRVAVRADANGDPYRLPSSLIPLVYQVELTPDFNSFTFQGSALIIVNCVEDTYKIVLHAKELDFDSTEFYIVDDRNAYFPIGDISSVKSWTLDKVHDFLTIELNMLLTKGNRYRFIFAYTGKLNDDLDGFYRSSYKTADGETRWLATTQFEETGARRAFPCWDEPSFKARFYIIIDHDQTRSAVSNMPIVSSQLQDTGLIQVQFDGTLPISTYLVAFIVSDFGSVTNCEGNFTLYARKELLEGGHFSQVIGQRALQLLAEYNGIDYMLPKEDQAAIPDFAAGAMENWGLVTYREEYLIEQDSQTIRIAEYMMTTICHELGHQWTGDLVTLDWWSHTWLNEGFADYFENYICDLIKPEWHLRDKGVVYDHQQAMENDVIASQHAMSSPVSTPAEDSSKFDRISYSKGGAVIRMWEYMLGVDVLKAGMHRYLSVHMFKNTQPADLFGAIDFEVKKAKALPEGVSFGQIASTWTEQPGVPVVSAVRDYDKKTLTLSQQRFFYATPNPPSLLNQRWFIPVTIAEQSSADWTDAALKPTTWMRPDDKQVVQPLNSAANEWVLVNPKEIGYYRVNYDTKNWNMLAQALTSNPSSIPSASRSQLLNDALALARGNQLDYSVALPFLNFLKMEHEVAPWQTATASLNFLRSKLAGTGAWNSFLSVVRKLTQQPYDFVGYGGAPDHETRYLRYYVVSYACYAGNEDCISQANNRLKSWLADSNTKLDSDTAAVSWCYGLRGADGSSNFAGLKAKWMATTDPDTRATLVSYLACGKSNDLTSLLTETVSSNSKVTQEDVVALWKAVLNRPEQVPTLLKFAQDNYKQVDAYFSASGANGGAVKLLVNCIEAITSTDAFNDARRWVENNYKGQTDSYNALQTAFLSAYEQLDWYRKHYQTVADWLSRNA</sequence>
<evidence type="ECO:0000256" key="18">
    <source>
        <dbReference type="ARBA" id="ARBA00023288"/>
    </source>
</evidence>
<dbReference type="GO" id="GO:0042277">
    <property type="term" value="F:peptide binding"/>
    <property type="evidence" value="ECO:0007669"/>
    <property type="project" value="TreeGrafter"/>
</dbReference>
<feature type="domain" description="Aminopeptidase N-like N-terminal" evidence="25">
    <location>
        <begin position="141"/>
        <end position="333"/>
    </location>
</feature>
<evidence type="ECO:0000256" key="8">
    <source>
        <dbReference type="ARBA" id="ARBA00022692"/>
    </source>
</evidence>
<dbReference type="Proteomes" id="UP001219518">
    <property type="component" value="Unassembled WGS sequence"/>
</dbReference>
<evidence type="ECO:0000256" key="12">
    <source>
        <dbReference type="ARBA" id="ARBA00022833"/>
    </source>
</evidence>
<dbReference type="InterPro" id="IPR042097">
    <property type="entry name" value="Aminopeptidase_N-like_N_sf"/>
</dbReference>
<evidence type="ECO:0000256" key="20">
    <source>
        <dbReference type="PIRSR" id="PIRSR634016-3"/>
    </source>
</evidence>
<evidence type="ECO:0000313" key="27">
    <source>
        <dbReference type="Proteomes" id="UP001219518"/>
    </source>
</evidence>
<dbReference type="InterPro" id="IPR034016">
    <property type="entry name" value="M1_APN-typ"/>
</dbReference>
<comment type="cofactor">
    <cofactor evidence="20">
        <name>Zn(2+)</name>
        <dbReference type="ChEBI" id="CHEBI:29105"/>
    </cofactor>
    <text evidence="20">Binds 1 zinc ion per subunit.</text>
</comment>
<evidence type="ECO:0000313" key="26">
    <source>
        <dbReference type="EMBL" id="KAK3929337.1"/>
    </source>
</evidence>
<comment type="similarity">
    <text evidence="3">Belongs to the peptidase M1 family.</text>
</comment>
<evidence type="ECO:0000259" key="23">
    <source>
        <dbReference type="Pfam" id="PF01433"/>
    </source>
</evidence>
<dbReference type="InterPro" id="IPR024571">
    <property type="entry name" value="ERAP1-like_C_dom"/>
</dbReference>
<dbReference type="EMBL" id="JAHWGI010001396">
    <property type="protein sequence ID" value="KAK3929337.1"/>
    <property type="molecule type" value="Genomic_DNA"/>
</dbReference>
<keyword evidence="8 22" id="KW-0812">Transmembrane</keyword>
<evidence type="ECO:0000256" key="7">
    <source>
        <dbReference type="ARBA" id="ARBA00022670"/>
    </source>
</evidence>
<dbReference type="Pfam" id="PF11838">
    <property type="entry name" value="ERAP1_C"/>
    <property type="match status" value="1"/>
</dbReference>
<evidence type="ECO:0000256" key="9">
    <source>
        <dbReference type="ARBA" id="ARBA00022723"/>
    </source>
</evidence>
<accession>A0AAE1HX31</accession>